<dbReference type="EMBL" id="JUIW01000003">
    <property type="protein sequence ID" value="RYJ44268.1"/>
    <property type="molecule type" value="Genomic_DNA"/>
</dbReference>
<name>A0A444WEI9_9FLAO</name>
<evidence type="ECO:0000313" key="1">
    <source>
        <dbReference type="EMBL" id="RYJ44268.1"/>
    </source>
</evidence>
<reference evidence="1 2" key="1">
    <citation type="submission" date="2014-12" db="EMBL/GenBank/DDBJ databases">
        <title>Genome sequence of Flavobacterium beibuense RSKm HC5.</title>
        <authorList>
            <person name="Kim J.F."/>
            <person name="Song J.Y."/>
            <person name="Kwak M.-J."/>
            <person name="Lee S.-W."/>
        </authorList>
    </citation>
    <scope>NUCLEOTIDE SEQUENCE [LARGE SCALE GENOMIC DNA]</scope>
    <source>
        <strain evidence="1 2">RSKm HC5</strain>
    </source>
</reference>
<accession>A0A444WEI9</accession>
<organism evidence="1 2">
    <name type="scientific">Flavobacterium beibuense</name>
    <dbReference type="NCBI Taxonomy" id="657326"/>
    <lineage>
        <taxon>Bacteria</taxon>
        <taxon>Pseudomonadati</taxon>
        <taxon>Bacteroidota</taxon>
        <taxon>Flavobacteriia</taxon>
        <taxon>Flavobacteriales</taxon>
        <taxon>Flavobacteriaceae</taxon>
        <taxon>Flavobacterium</taxon>
    </lineage>
</organism>
<protein>
    <submittedName>
        <fullName evidence="1">Uncharacterized protein</fullName>
    </submittedName>
</protein>
<dbReference type="Proteomes" id="UP000289775">
    <property type="component" value="Unassembled WGS sequence"/>
</dbReference>
<comment type="caution">
    <text evidence="1">The sequence shown here is derived from an EMBL/GenBank/DDBJ whole genome shotgun (WGS) entry which is preliminary data.</text>
</comment>
<evidence type="ECO:0000313" key="2">
    <source>
        <dbReference type="Proteomes" id="UP000289775"/>
    </source>
</evidence>
<proteinExistence type="predicted"/>
<gene>
    <name evidence="1" type="ORF">NU09_0878</name>
</gene>
<dbReference type="AlphaFoldDB" id="A0A444WEI9"/>
<keyword evidence="2" id="KW-1185">Reference proteome</keyword>
<sequence length="96" mass="11223">MQKEGFKEAIDTKGNFEKGMPLFYKRIKESTFIIFNVPYYGKEKNADFQTDLWLVECTSANLFLKHSITDGIRRLILLGFELEKHLEIYKGLKGNN</sequence>